<dbReference type="PANTHER" id="PTHR40065:SF3">
    <property type="entry name" value="RNA-BINDING PROTEIN YHBY"/>
    <property type="match status" value="1"/>
</dbReference>
<dbReference type="KEGG" id="aui:APT62_06770"/>
<dbReference type="PROSITE" id="PS51295">
    <property type="entry name" value="CRM"/>
    <property type="match status" value="1"/>
</dbReference>
<keyword evidence="1 2" id="KW-0694">RNA-binding</keyword>
<dbReference type="AlphaFoldDB" id="A0AAC8X1I5"/>
<dbReference type="InterPro" id="IPR001890">
    <property type="entry name" value="RNA-binding_CRM"/>
</dbReference>
<name>A0AAC8X1I5_9LACT</name>
<dbReference type="GO" id="GO:0003723">
    <property type="term" value="F:RNA binding"/>
    <property type="evidence" value="ECO:0007669"/>
    <property type="project" value="UniProtKB-UniRule"/>
</dbReference>
<dbReference type="PANTHER" id="PTHR40065">
    <property type="entry name" value="RNA-BINDING PROTEIN YHBY"/>
    <property type="match status" value="1"/>
</dbReference>
<dbReference type="Proteomes" id="UP000067698">
    <property type="component" value="Chromosome"/>
</dbReference>
<evidence type="ECO:0000256" key="2">
    <source>
        <dbReference type="PROSITE-ProRule" id="PRU00626"/>
    </source>
</evidence>
<organism evidence="4 5">
    <name type="scientific">Aerococcus urinaeequi</name>
    <dbReference type="NCBI Taxonomy" id="51665"/>
    <lineage>
        <taxon>Bacteria</taxon>
        <taxon>Bacillati</taxon>
        <taxon>Bacillota</taxon>
        <taxon>Bacilli</taxon>
        <taxon>Lactobacillales</taxon>
        <taxon>Aerococcaceae</taxon>
        <taxon>Aerococcus</taxon>
    </lineage>
</organism>
<evidence type="ECO:0000259" key="3">
    <source>
        <dbReference type="PROSITE" id="PS51295"/>
    </source>
</evidence>
<dbReference type="NCBIfam" id="TIGR00253">
    <property type="entry name" value="RNA_bind_YhbY"/>
    <property type="match status" value="1"/>
</dbReference>
<feature type="domain" description="CRM" evidence="3">
    <location>
        <begin position="1"/>
        <end position="96"/>
    </location>
</feature>
<proteinExistence type="predicted"/>
<gene>
    <name evidence="4" type="ORF">AWM74_07255</name>
</gene>
<dbReference type="InterPro" id="IPR051925">
    <property type="entry name" value="RNA-binding_domain"/>
</dbReference>
<evidence type="ECO:0000313" key="4">
    <source>
        <dbReference type="EMBL" id="AMB98039.1"/>
    </source>
</evidence>
<dbReference type="SMART" id="SM01103">
    <property type="entry name" value="CRS1_YhbY"/>
    <property type="match status" value="1"/>
</dbReference>
<accession>A0AAC8X1I5</accession>
<evidence type="ECO:0000313" key="5">
    <source>
        <dbReference type="Proteomes" id="UP000067698"/>
    </source>
</evidence>
<dbReference type="EMBL" id="CP014162">
    <property type="protein sequence ID" value="AMB98039.1"/>
    <property type="molecule type" value="Genomic_DNA"/>
</dbReference>
<protein>
    <submittedName>
        <fullName evidence="4">RNA-binding protein</fullName>
    </submittedName>
</protein>
<dbReference type="InterPro" id="IPR035920">
    <property type="entry name" value="YhbY-like_sf"/>
</dbReference>
<dbReference type="Gene3D" id="3.30.110.60">
    <property type="entry name" value="YhbY-like"/>
    <property type="match status" value="1"/>
</dbReference>
<evidence type="ECO:0000256" key="1">
    <source>
        <dbReference type="ARBA" id="ARBA00022884"/>
    </source>
</evidence>
<dbReference type="InterPro" id="IPR017924">
    <property type="entry name" value="RNA-binding_YhbY"/>
</dbReference>
<dbReference type="Pfam" id="PF01985">
    <property type="entry name" value="CRS1_YhbY"/>
    <property type="match status" value="1"/>
</dbReference>
<reference evidence="5" key="2">
    <citation type="submission" date="2016-01" db="EMBL/GenBank/DDBJ databases">
        <title>Six Aerococcus type strain genome sequencing and assembly using PacBio and Illumina Hiseq.</title>
        <authorList>
            <person name="Carkaci D."/>
            <person name="Dargis R."/>
            <person name="Nielsen X.C."/>
            <person name="Skovgaard O."/>
            <person name="Fuursted K."/>
            <person name="Christensen J.J."/>
        </authorList>
    </citation>
    <scope>NUCLEOTIDE SEQUENCE [LARGE SCALE GENOMIC DNA]</scope>
    <source>
        <strain evidence="5">CCUG28094</strain>
    </source>
</reference>
<reference evidence="4 5" key="1">
    <citation type="journal article" date="2016" name="Genome Announc.">
        <title>Complete Genome Sequences of Aerococcus christensenii CCUG 28831T, Aerococcus sanguinicola CCUG 43001T, Aerococcus urinae CCUG 36881T, Aerococcus urinaeequi CCUG 28094T, Aerococcus urinaehominis CCUG 42038 BT, and Aerococcus viridans CCUG 4311T.</title>
        <authorList>
            <person name="Carkaci D."/>
            <person name="Dargis R."/>
            <person name="Nielsen X.C."/>
            <person name="Skovgaard O."/>
            <person name="Fuursted K."/>
            <person name="Christensen J.J."/>
        </authorList>
    </citation>
    <scope>NUCLEOTIDE SEQUENCE [LARGE SCALE GENOMIC DNA]</scope>
    <source>
        <strain evidence="4 5">CCUG28094</strain>
    </source>
</reference>
<sequence>MLNNKQKKFLRKEAHHLNPVANIGKNGLSEEFMVQIDEVLEKRELIKVHLLQNTDEETSEAATEIAEAVDAFVVQTIGRVITLYRPSSESKYQEISAQVKALG</sequence>
<dbReference type="SUPFAM" id="SSF75471">
    <property type="entry name" value="YhbY-like"/>
    <property type="match status" value="1"/>
</dbReference>